<evidence type="ECO:0000256" key="2">
    <source>
        <dbReference type="ARBA" id="ARBA00012438"/>
    </source>
</evidence>
<dbReference type="EC" id="2.7.13.3" evidence="2"/>
<dbReference type="GO" id="GO:0016301">
    <property type="term" value="F:kinase activity"/>
    <property type="evidence" value="ECO:0007669"/>
    <property type="project" value="UniProtKB-KW"/>
</dbReference>
<evidence type="ECO:0000256" key="9">
    <source>
        <dbReference type="SAM" id="MobiDB-lite"/>
    </source>
</evidence>
<evidence type="ECO:0000256" key="10">
    <source>
        <dbReference type="SAM" id="Phobius"/>
    </source>
</evidence>
<keyword evidence="10" id="KW-0472">Membrane</keyword>
<feature type="compositionally biased region" description="Basic and acidic residues" evidence="9">
    <location>
        <begin position="1"/>
        <end position="17"/>
    </location>
</feature>
<feature type="transmembrane region" description="Helical" evidence="10">
    <location>
        <begin position="145"/>
        <end position="164"/>
    </location>
</feature>
<evidence type="ECO:0000256" key="7">
    <source>
        <dbReference type="ARBA" id="ARBA00022840"/>
    </source>
</evidence>
<reference evidence="12" key="1">
    <citation type="submission" date="2022-10" db="EMBL/GenBank/DDBJ databases">
        <title>The complete genomes of actinobacterial strains from the NBC collection.</title>
        <authorList>
            <person name="Joergensen T.S."/>
            <person name="Alvarez Arevalo M."/>
            <person name="Sterndorff E.B."/>
            <person name="Faurdal D."/>
            <person name="Vuksanovic O."/>
            <person name="Mourched A.-S."/>
            <person name="Charusanti P."/>
            <person name="Shaw S."/>
            <person name="Blin K."/>
            <person name="Weber T."/>
        </authorList>
    </citation>
    <scope>NUCLEOTIDE SEQUENCE</scope>
    <source>
        <strain evidence="12">NBC_01432</strain>
    </source>
</reference>
<dbReference type="Gene3D" id="1.20.5.1930">
    <property type="match status" value="1"/>
</dbReference>
<dbReference type="SUPFAM" id="SSF55874">
    <property type="entry name" value="ATPase domain of HSP90 chaperone/DNA topoisomerase II/histidine kinase"/>
    <property type="match status" value="1"/>
</dbReference>
<feature type="transmembrane region" description="Helical" evidence="10">
    <location>
        <begin position="170"/>
        <end position="190"/>
    </location>
</feature>
<protein>
    <recommendedName>
        <fullName evidence="2">histidine kinase</fullName>
        <ecNumber evidence="2">2.7.13.3</ecNumber>
    </recommendedName>
</protein>
<feature type="transmembrane region" description="Helical" evidence="10">
    <location>
        <begin position="84"/>
        <end position="102"/>
    </location>
</feature>
<sequence length="441" mass="47360">MTDPGRPPRDSGGRSGERGSVPRSILPGALAVHADASGEDGRVGGPVRRTARDWAVDALAFAWAVGIWAVLVSRLDTYDYLPDWLVALDAPLGAVACIALWWRRRFPLLLALIMVPVGALTNSGSGAGIVIILNLALRVPWQRSLPVLCAMIAAVAPYVLIYSVPYEGGWAAAVFVLAYFLVFFAWGSALRARRLLVLKLREDADRERTEHARRLAESRRAERTAIAREMHDVLAHRISLLSVHAGALAYRTRKSEAGSGAQLSGAEIAESAQVIRDNAHQALNELRDVLYVLRTDTDSGEPAPPQPDMADLLGLVDEARAAGQTVDYGAEVDSASEPPRPQLQRTAYRVVQEGLTNARKHAPGSPVKVRVYAGSPREEVTVEVSNPLPAGVAESEIPGAGAGLTGLHERVELDGGTLRHGSVDGTFTLSARLPWHSPPGR</sequence>
<feature type="domain" description="Signal transduction histidine kinase subgroup 3 dimerisation and phosphoacceptor" evidence="11">
    <location>
        <begin position="222"/>
        <end position="297"/>
    </location>
</feature>
<dbReference type="Pfam" id="PF07730">
    <property type="entry name" value="HisKA_3"/>
    <property type="match status" value="1"/>
</dbReference>
<keyword evidence="8" id="KW-0902">Two-component regulatory system</keyword>
<accession>A0ABZ2A676</accession>
<organism evidence="12 13">
    <name type="scientific">Streptomyces niveus</name>
    <name type="common">Streptomyces spheroides</name>
    <dbReference type="NCBI Taxonomy" id="193462"/>
    <lineage>
        <taxon>Bacteria</taxon>
        <taxon>Bacillati</taxon>
        <taxon>Actinomycetota</taxon>
        <taxon>Actinomycetes</taxon>
        <taxon>Kitasatosporales</taxon>
        <taxon>Streptomycetaceae</taxon>
        <taxon>Streptomyces</taxon>
    </lineage>
</organism>
<keyword evidence="7" id="KW-0067">ATP-binding</keyword>
<feature type="transmembrane region" description="Helical" evidence="10">
    <location>
        <begin position="108"/>
        <end position="133"/>
    </location>
</feature>
<evidence type="ECO:0000256" key="1">
    <source>
        <dbReference type="ARBA" id="ARBA00000085"/>
    </source>
</evidence>
<evidence type="ECO:0000313" key="13">
    <source>
        <dbReference type="Proteomes" id="UP001432209"/>
    </source>
</evidence>
<dbReference type="EMBL" id="CP109495">
    <property type="protein sequence ID" value="WUX53716.1"/>
    <property type="molecule type" value="Genomic_DNA"/>
</dbReference>
<dbReference type="Gene3D" id="3.30.565.10">
    <property type="entry name" value="Histidine kinase-like ATPase, C-terminal domain"/>
    <property type="match status" value="1"/>
</dbReference>
<keyword evidence="10" id="KW-0812">Transmembrane</keyword>
<dbReference type="RefSeq" id="WP_329077337.1">
    <property type="nucleotide sequence ID" value="NZ_CP109495.1"/>
</dbReference>
<dbReference type="CDD" id="cd16917">
    <property type="entry name" value="HATPase_UhpB-NarQ-NarX-like"/>
    <property type="match status" value="1"/>
</dbReference>
<keyword evidence="4" id="KW-0808">Transferase</keyword>
<comment type="catalytic activity">
    <reaction evidence="1">
        <text>ATP + protein L-histidine = ADP + protein N-phospho-L-histidine.</text>
        <dbReference type="EC" id="2.7.13.3"/>
    </reaction>
</comment>
<evidence type="ECO:0000313" key="12">
    <source>
        <dbReference type="EMBL" id="WUX53716.1"/>
    </source>
</evidence>
<proteinExistence type="predicted"/>
<feature type="region of interest" description="Disordered" evidence="9">
    <location>
        <begin position="1"/>
        <end position="23"/>
    </location>
</feature>
<evidence type="ECO:0000256" key="5">
    <source>
        <dbReference type="ARBA" id="ARBA00022741"/>
    </source>
</evidence>
<evidence type="ECO:0000259" key="11">
    <source>
        <dbReference type="Pfam" id="PF07730"/>
    </source>
</evidence>
<evidence type="ECO:0000256" key="6">
    <source>
        <dbReference type="ARBA" id="ARBA00022777"/>
    </source>
</evidence>
<name>A0ABZ2A676_STRNV</name>
<feature type="transmembrane region" description="Helical" evidence="10">
    <location>
        <begin position="54"/>
        <end position="72"/>
    </location>
</feature>
<keyword evidence="13" id="KW-1185">Reference proteome</keyword>
<gene>
    <name evidence="12" type="ORF">OG442_20325</name>
</gene>
<keyword evidence="5" id="KW-0547">Nucleotide-binding</keyword>
<dbReference type="PANTHER" id="PTHR24421">
    <property type="entry name" value="NITRATE/NITRITE SENSOR PROTEIN NARX-RELATED"/>
    <property type="match status" value="1"/>
</dbReference>
<dbReference type="PANTHER" id="PTHR24421:SF10">
    <property type="entry name" value="NITRATE_NITRITE SENSOR PROTEIN NARQ"/>
    <property type="match status" value="1"/>
</dbReference>
<keyword evidence="3" id="KW-0597">Phosphoprotein</keyword>
<evidence type="ECO:0000256" key="8">
    <source>
        <dbReference type="ARBA" id="ARBA00023012"/>
    </source>
</evidence>
<evidence type="ECO:0000256" key="4">
    <source>
        <dbReference type="ARBA" id="ARBA00022679"/>
    </source>
</evidence>
<dbReference type="Proteomes" id="UP001432209">
    <property type="component" value="Chromosome"/>
</dbReference>
<keyword evidence="6 12" id="KW-0418">Kinase</keyword>
<keyword evidence="10" id="KW-1133">Transmembrane helix</keyword>
<dbReference type="InterPro" id="IPR011712">
    <property type="entry name" value="Sig_transdc_His_kin_sub3_dim/P"/>
</dbReference>
<dbReference type="InterPro" id="IPR050482">
    <property type="entry name" value="Sensor_HK_TwoCompSys"/>
</dbReference>
<dbReference type="InterPro" id="IPR036890">
    <property type="entry name" value="HATPase_C_sf"/>
</dbReference>
<evidence type="ECO:0000256" key="3">
    <source>
        <dbReference type="ARBA" id="ARBA00022553"/>
    </source>
</evidence>